<dbReference type="OrthoDB" id="6626733at2"/>
<dbReference type="EMBL" id="PYEP01000002">
    <property type="protein sequence ID" value="PSN08534.1"/>
    <property type="molecule type" value="Genomic_DNA"/>
</dbReference>
<dbReference type="InterPro" id="IPR032118">
    <property type="entry name" value="Phage_holin_HP1"/>
</dbReference>
<keyword evidence="1" id="KW-1133">Transmembrane helix</keyword>
<keyword evidence="1" id="KW-0472">Membrane</keyword>
<sequence length="77" mass="8532">MGMNIEKITSIIAYWLSVVLAMFGAATPQDFAAWFGVLGVCITVAVNWYYRRKGFALLEMQARLSGITGEDVNNAIR</sequence>
<evidence type="ECO:0000256" key="1">
    <source>
        <dbReference type="SAM" id="Phobius"/>
    </source>
</evidence>
<dbReference type="Proteomes" id="UP000240212">
    <property type="component" value="Unassembled WGS sequence"/>
</dbReference>
<dbReference type="Pfam" id="PF16080">
    <property type="entry name" value="Phage_holin_2_3"/>
    <property type="match status" value="1"/>
</dbReference>
<name>A0A2P8VLV3_9ENTR</name>
<reference evidence="2 3" key="1">
    <citation type="submission" date="2018-03" db="EMBL/GenBank/DDBJ databases">
        <title>Draft genome sequence of the first documented clinical Siccibacter turicensis isolate in Austria.</title>
        <authorList>
            <person name="Lepuschitz S."/>
            <person name="Pekard-Amenitsch S."/>
            <person name="Haunold R."/>
            <person name="Schill S."/>
            <person name="Mach R."/>
            <person name="Allerberger F."/>
            <person name="Ruppitsch W."/>
            <person name="Forsythe S.J."/>
        </authorList>
    </citation>
    <scope>NUCLEOTIDE SEQUENCE [LARGE SCALE GENOMIC DNA]</scope>
    <source>
        <strain evidence="2 3">6100069499-17</strain>
    </source>
</reference>
<proteinExistence type="predicted"/>
<dbReference type="RefSeq" id="WP_106876322.1">
    <property type="nucleotide sequence ID" value="NZ_PYEP01000002.1"/>
</dbReference>
<comment type="caution">
    <text evidence="2">The sequence shown here is derived from an EMBL/GenBank/DDBJ whole genome shotgun (WGS) entry which is preliminary data.</text>
</comment>
<organism evidence="2 3">
    <name type="scientific">Siccibacter turicensis</name>
    <dbReference type="NCBI Taxonomy" id="357233"/>
    <lineage>
        <taxon>Bacteria</taxon>
        <taxon>Pseudomonadati</taxon>
        <taxon>Pseudomonadota</taxon>
        <taxon>Gammaproteobacteria</taxon>
        <taxon>Enterobacterales</taxon>
        <taxon>Enterobacteriaceae</taxon>
        <taxon>Siccibacter</taxon>
    </lineage>
</organism>
<evidence type="ECO:0000313" key="3">
    <source>
        <dbReference type="Proteomes" id="UP000240212"/>
    </source>
</evidence>
<accession>A0A2P8VLV3</accession>
<keyword evidence="3" id="KW-1185">Reference proteome</keyword>
<gene>
    <name evidence="2" type="ORF">C7G83_03985</name>
</gene>
<protein>
    <submittedName>
        <fullName evidence="2">Holin</fullName>
    </submittedName>
</protein>
<feature type="transmembrane region" description="Helical" evidence="1">
    <location>
        <begin position="31"/>
        <end position="50"/>
    </location>
</feature>
<evidence type="ECO:0000313" key="2">
    <source>
        <dbReference type="EMBL" id="PSN08534.1"/>
    </source>
</evidence>
<keyword evidence="1" id="KW-0812">Transmembrane</keyword>
<feature type="transmembrane region" description="Helical" evidence="1">
    <location>
        <begin position="7"/>
        <end position="25"/>
    </location>
</feature>
<dbReference type="AlphaFoldDB" id="A0A2P8VLV3"/>